<gene>
    <name evidence="2" type="ORF">S01H1_06378</name>
</gene>
<dbReference type="InterPro" id="IPR022419">
    <property type="entry name" value="Porphobilin_deaminase_cofac_BS"/>
</dbReference>
<dbReference type="AlphaFoldDB" id="X0TX20"/>
<dbReference type="InterPro" id="IPR036803">
    <property type="entry name" value="Porphobilinogen_deaminase_C_sf"/>
</dbReference>
<organism evidence="2">
    <name type="scientific">marine sediment metagenome</name>
    <dbReference type="NCBI Taxonomy" id="412755"/>
    <lineage>
        <taxon>unclassified sequences</taxon>
        <taxon>metagenomes</taxon>
        <taxon>ecological metagenomes</taxon>
    </lineage>
</organism>
<protein>
    <recommendedName>
        <fullName evidence="1">Porphobilinogen deaminase C-terminal domain-containing protein</fullName>
    </recommendedName>
</protein>
<reference evidence="2" key="1">
    <citation type="journal article" date="2014" name="Front. Microbiol.">
        <title>High frequency of phylogenetically diverse reductive dehalogenase-homologous genes in deep subseafloor sedimentary metagenomes.</title>
        <authorList>
            <person name="Kawai M."/>
            <person name="Futagami T."/>
            <person name="Toyoda A."/>
            <person name="Takaki Y."/>
            <person name="Nishi S."/>
            <person name="Hori S."/>
            <person name="Arai W."/>
            <person name="Tsubouchi T."/>
            <person name="Morono Y."/>
            <person name="Uchiyama I."/>
            <person name="Ito T."/>
            <person name="Fujiyama A."/>
            <person name="Inagaki F."/>
            <person name="Takami H."/>
        </authorList>
    </citation>
    <scope>NUCLEOTIDE SEQUENCE</scope>
    <source>
        <strain evidence="2">Expedition CK06-06</strain>
    </source>
</reference>
<comment type="caution">
    <text evidence="2">The sequence shown here is derived from an EMBL/GenBank/DDBJ whole genome shotgun (WGS) entry which is preliminary data.</text>
</comment>
<evidence type="ECO:0000313" key="2">
    <source>
        <dbReference type="EMBL" id="GAF80675.1"/>
    </source>
</evidence>
<dbReference type="InterPro" id="IPR022418">
    <property type="entry name" value="Porphobilinogen_deaminase_C"/>
</dbReference>
<sequence>APGQGALAVEVREADENILKIIQAINHADSFNCVRAERALLRELGAGCRTPVGGLATVKGNRLALKAEVLDVDGRNKCAVLCECGVGEPDKAGCLAARKLLEQGAGEMIRRAQSK</sequence>
<feature type="domain" description="Porphobilinogen deaminase C-terminal" evidence="1">
    <location>
        <begin position="32"/>
        <end position="101"/>
    </location>
</feature>
<dbReference type="GO" id="GO:0006783">
    <property type="term" value="P:heme biosynthetic process"/>
    <property type="evidence" value="ECO:0007669"/>
    <property type="project" value="TreeGrafter"/>
</dbReference>
<dbReference type="SUPFAM" id="SSF54782">
    <property type="entry name" value="Porphobilinogen deaminase (hydroxymethylbilane synthase), C-terminal domain"/>
    <property type="match status" value="1"/>
</dbReference>
<dbReference type="InterPro" id="IPR000860">
    <property type="entry name" value="HemC"/>
</dbReference>
<evidence type="ECO:0000259" key="1">
    <source>
        <dbReference type="Pfam" id="PF03900"/>
    </source>
</evidence>
<dbReference type="GO" id="GO:0005737">
    <property type="term" value="C:cytoplasm"/>
    <property type="evidence" value="ECO:0007669"/>
    <property type="project" value="TreeGrafter"/>
</dbReference>
<feature type="non-terminal residue" evidence="2">
    <location>
        <position position="1"/>
    </location>
</feature>
<dbReference type="GO" id="GO:0004418">
    <property type="term" value="F:hydroxymethylbilane synthase activity"/>
    <property type="evidence" value="ECO:0007669"/>
    <property type="project" value="InterPro"/>
</dbReference>
<dbReference type="PANTHER" id="PTHR11557:SF0">
    <property type="entry name" value="PORPHOBILINOGEN DEAMINASE"/>
    <property type="match status" value="1"/>
</dbReference>
<proteinExistence type="predicted"/>
<dbReference type="PROSITE" id="PS00533">
    <property type="entry name" value="PORPHOBILINOGEN_DEAM"/>
    <property type="match status" value="1"/>
</dbReference>
<dbReference type="Pfam" id="PF03900">
    <property type="entry name" value="Porphobil_deamC"/>
    <property type="match status" value="1"/>
</dbReference>
<name>X0TX20_9ZZZZ</name>
<accession>X0TX20</accession>
<dbReference type="PANTHER" id="PTHR11557">
    <property type="entry name" value="PORPHOBILINOGEN DEAMINASE"/>
    <property type="match status" value="1"/>
</dbReference>
<dbReference type="Gene3D" id="3.30.160.40">
    <property type="entry name" value="Porphobilinogen deaminase, C-terminal domain"/>
    <property type="match status" value="1"/>
</dbReference>
<dbReference type="EMBL" id="BARS01003297">
    <property type="protein sequence ID" value="GAF80675.1"/>
    <property type="molecule type" value="Genomic_DNA"/>
</dbReference>